<keyword evidence="2" id="KW-1185">Reference proteome</keyword>
<evidence type="ECO:0000313" key="1">
    <source>
        <dbReference type="EMBL" id="MCV9931437.1"/>
    </source>
</evidence>
<evidence type="ECO:0008006" key="3">
    <source>
        <dbReference type="Google" id="ProtNLM"/>
    </source>
</evidence>
<sequence length="257" mass="30245">MKNKIILVVISVTLFGVLLFHFCFKDDRVHTLKQYFPDTKTTDISEYIIRNGDTIFEGKYSRYNKKGIKIAEGQFIDNEPNGICSYYYDDGKIESTHYKENSKITLESTFYDTIGLINKYVMYNDFGKSCFIISYDEKGVREYRGYPILEVYQYKFTHKKQYNIKTEQLLRVGDTLKYQYLLANLPNTKRSFKVENMSIDDRDIKRTTKHNAPTRVNVEEILIKKGTNTIRAIVKYEFVDKITPVFNDTLTFDVNVN</sequence>
<proteinExistence type="predicted"/>
<reference evidence="1" key="1">
    <citation type="submission" date="2022-10" db="EMBL/GenBank/DDBJ databases">
        <title>Two novel species of Flavobacterium.</title>
        <authorList>
            <person name="Liu Q."/>
            <person name="Xin Y.-H."/>
        </authorList>
    </citation>
    <scope>NUCLEOTIDE SEQUENCE</scope>
    <source>
        <strain evidence="1">LS1R47</strain>
    </source>
</reference>
<dbReference type="SUPFAM" id="SSF82185">
    <property type="entry name" value="Histone H3 K4-specific methyltransferase SET7/9 N-terminal domain"/>
    <property type="match status" value="1"/>
</dbReference>
<protein>
    <recommendedName>
        <fullName evidence="3">MORN repeat protein</fullName>
    </recommendedName>
</protein>
<accession>A0A9X3C7I8</accession>
<organism evidence="1 2">
    <name type="scientific">Flavobacterium frigoritolerans</name>
    <dbReference type="NCBI Taxonomy" id="2987686"/>
    <lineage>
        <taxon>Bacteria</taxon>
        <taxon>Pseudomonadati</taxon>
        <taxon>Bacteroidota</taxon>
        <taxon>Flavobacteriia</taxon>
        <taxon>Flavobacteriales</taxon>
        <taxon>Flavobacteriaceae</taxon>
        <taxon>Flavobacterium</taxon>
    </lineage>
</organism>
<dbReference type="Proteomes" id="UP001151133">
    <property type="component" value="Unassembled WGS sequence"/>
</dbReference>
<comment type="caution">
    <text evidence="1">The sequence shown here is derived from an EMBL/GenBank/DDBJ whole genome shotgun (WGS) entry which is preliminary data.</text>
</comment>
<name>A0A9X3C7I8_9FLAO</name>
<dbReference type="AlphaFoldDB" id="A0A9X3C7I8"/>
<dbReference type="Gene3D" id="2.20.110.10">
    <property type="entry name" value="Histone H3 K4-specific methyltransferase SET7/9 N-terminal domain"/>
    <property type="match status" value="1"/>
</dbReference>
<dbReference type="RefSeq" id="WP_264285761.1">
    <property type="nucleotide sequence ID" value="NZ_JAOZEV010000002.1"/>
</dbReference>
<dbReference type="EMBL" id="JAOZEV010000002">
    <property type="protein sequence ID" value="MCV9931437.1"/>
    <property type="molecule type" value="Genomic_DNA"/>
</dbReference>
<evidence type="ECO:0000313" key="2">
    <source>
        <dbReference type="Proteomes" id="UP001151133"/>
    </source>
</evidence>
<gene>
    <name evidence="1" type="ORF">OIU80_04020</name>
</gene>